<accession>A0ABS6KNU4</accession>
<dbReference type="Proteomes" id="UP000812982">
    <property type="component" value="Unassembled WGS sequence"/>
</dbReference>
<gene>
    <name evidence="2" type="ORF">FR943_15490</name>
</gene>
<feature type="transmembrane region" description="Helical" evidence="1">
    <location>
        <begin position="39"/>
        <end position="60"/>
    </location>
</feature>
<keyword evidence="3" id="KW-1185">Reference proteome</keyword>
<evidence type="ECO:0000313" key="3">
    <source>
        <dbReference type="Proteomes" id="UP000812982"/>
    </source>
</evidence>
<keyword evidence="1" id="KW-1133">Transmembrane helix</keyword>
<sequence>MNRGYVVTLAVGVLVALFGLIWALQGFGVLQGSPMSNTTTWSVIGPITALIGVVIAVLSWRRFRAGRR</sequence>
<proteinExistence type="predicted"/>
<dbReference type="RefSeq" id="WP_217158694.1">
    <property type="nucleotide sequence ID" value="NZ_VOMB01000019.1"/>
</dbReference>
<protein>
    <recommendedName>
        <fullName evidence="4">Integral membrane protein</fullName>
    </recommendedName>
</protein>
<name>A0ABS6KNU4_9MYCO</name>
<keyword evidence="1" id="KW-0812">Transmembrane</keyword>
<evidence type="ECO:0008006" key="4">
    <source>
        <dbReference type="Google" id="ProtNLM"/>
    </source>
</evidence>
<comment type="caution">
    <text evidence="2">The sequence shown here is derived from an EMBL/GenBank/DDBJ whole genome shotgun (WGS) entry which is preliminary data.</text>
</comment>
<organism evidence="2 3">
    <name type="scientific">[Mycobacterium] fortunisiensis</name>
    <dbReference type="NCBI Taxonomy" id="2600579"/>
    <lineage>
        <taxon>Bacteria</taxon>
        <taxon>Bacillati</taxon>
        <taxon>Actinomycetota</taxon>
        <taxon>Actinomycetes</taxon>
        <taxon>Mycobacteriales</taxon>
        <taxon>Mycobacteriaceae</taxon>
        <taxon>Mycolicibacterium</taxon>
    </lineage>
</organism>
<evidence type="ECO:0000313" key="2">
    <source>
        <dbReference type="EMBL" id="MBU9765242.1"/>
    </source>
</evidence>
<evidence type="ECO:0000256" key="1">
    <source>
        <dbReference type="SAM" id="Phobius"/>
    </source>
</evidence>
<dbReference type="EMBL" id="VOMB01000019">
    <property type="protein sequence ID" value="MBU9765242.1"/>
    <property type="molecule type" value="Genomic_DNA"/>
</dbReference>
<reference evidence="2 3" key="1">
    <citation type="journal article" date="2021" name="Sci. Rep.">
        <title>Phenotypic and genomic hallmarks of a novel, potentially pathogenic rapidly growing Mycobacterium species related to the Mycobacterium fortuitum complex.</title>
        <authorList>
            <person name="Gharbi R."/>
            <person name="Khanna V."/>
            <person name="Frigui W."/>
            <person name="Mhenni B."/>
            <person name="Brosch R."/>
            <person name="Mardassi H."/>
        </authorList>
    </citation>
    <scope>NUCLEOTIDE SEQUENCE [LARGE SCALE GENOMIC DNA]</scope>
    <source>
        <strain evidence="2 3">TNTM28</strain>
    </source>
</reference>
<keyword evidence="1" id="KW-0472">Membrane</keyword>